<dbReference type="AlphaFoldDB" id="A0A1P8UI79"/>
<evidence type="ECO:0000313" key="2">
    <source>
        <dbReference type="Proteomes" id="UP000243807"/>
    </source>
</evidence>
<proteinExistence type="predicted"/>
<dbReference type="InterPro" id="IPR017467">
    <property type="entry name" value="CHP03016_PEP-CTERM"/>
</dbReference>
<protein>
    <recommendedName>
        <fullName evidence="3">TIGR03016 family PEP-CTERM system-associated outer membrane protein</fullName>
    </recommendedName>
</protein>
<dbReference type="KEGG" id="afy:BW247_10665"/>
<evidence type="ECO:0000313" key="1">
    <source>
        <dbReference type="EMBL" id="APZ43494.1"/>
    </source>
</evidence>
<name>A0A1P8UI79_9GAMM</name>
<sequence>MGYYLSPAISLGEFYSDNINLAPDASRRSDSATIITPSLQGCTVGSRLRAQFSYTGQAIHYAQGTPKDKYYNRFNGSLNSVLYADHLFFDASGSYGQTVINPGQAYSGNNVFLTGNRTNVWSYQLSPYWRQGVGPLGTAILRYDYGQTGYADSSLSGSRTYTTTFDLTNPNDTVAWSWHLHWKTSRVKYAQNNQVQHFDDAYLSLGYLLFPNLQLIAKGGVETEYQPDGTVNRYGSRYGSAGFKYSNGFASLAVTYGWQYFGHVWSVDTSYRTPNLLFAASYAETTTDTALVQSSQSSNQPGAIVPLNQPQITNAYISKRASGSVTYLMSRSQIALTAYDERRYYRPSSLGHDRTTGATLGWNWKYNALTAVNASFSRERLTTVQTPGTADFINQTSVGITRMLMPNLKLSFNVLRQTRSSHIEANTYTANSAAIQLTAQF</sequence>
<reference evidence="1 2" key="1">
    <citation type="submission" date="2017-01" db="EMBL/GenBank/DDBJ databases">
        <title>Draft sequence of Acidihalobacter ferrooxidans strain DSM 14175 (strain V8).</title>
        <authorList>
            <person name="Khaleque H.N."/>
            <person name="Ramsay J.P."/>
            <person name="Murphy R.J.T."/>
            <person name="Kaksonen A.H."/>
            <person name="Boxall N.J."/>
            <person name="Watkin E.L.J."/>
        </authorList>
    </citation>
    <scope>NUCLEOTIDE SEQUENCE [LARGE SCALE GENOMIC DNA]</scope>
    <source>
        <strain evidence="1 2">V8</strain>
    </source>
</reference>
<dbReference type="NCBIfam" id="TIGR03016">
    <property type="entry name" value="pepcterm_hypo_1"/>
    <property type="match status" value="1"/>
</dbReference>
<accession>A0A1P8UI79</accession>
<evidence type="ECO:0008006" key="3">
    <source>
        <dbReference type="Google" id="ProtNLM"/>
    </source>
</evidence>
<keyword evidence="2" id="KW-1185">Reference proteome</keyword>
<dbReference type="EMBL" id="CP019434">
    <property type="protein sequence ID" value="APZ43494.1"/>
    <property type="molecule type" value="Genomic_DNA"/>
</dbReference>
<organism evidence="1 2">
    <name type="scientific">Acidihalobacter ferrooxydans</name>
    <dbReference type="NCBI Taxonomy" id="1765967"/>
    <lineage>
        <taxon>Bacteria</taxon>
        <taxon>Pseudomonadati</taxon>
        <taxon>Pseudomonadota</taxon>
        <taxon>Gammaproteobacteria</taxon>
        <taxon>Chromatiales</taxon>
        <taxon>Ectothiorhodospiraceae</taxon>
        <taxon>Acidihalobacter</taxon>
    </lineage>
</organism>
<dbReference type="STRING" id="1765967.BW247_10665"/>
<dbReference type="Proteomes" id="UP000243807">
    <property type="component" value="Chromosome"/>
</dbReference>
<gene>
    <name evidence="1" type="ORF">BW247_10665</name>
</gene>